<comment type="subcellular location">
    <subcellularLocation>
        <location evidence="1">Membrane</location>
        <topology evidence="1">Single-pass membrane protein</topology>
    </subcellularLocation>
</comment>
<dbReference type="InterPro" id="IPR001107">
    <property type="entry name" value="Band_7"/>
</dbReference>
<evidence type="ECO:0000256" key="2">
    <source>
        <dbReference type="ARBA" id="ARBA00008164"/>
    </source>
</evidence>
<dbReference type="PRINTS" id="PR00721">
    <property type="entry name" value="STOMATIN"/>
</dbReference>
<feature type="coiled-coil region" evidence="3">
    <location>
        <begin position="219"/>
        <end position="246"/>
    </location>
</feature>
<reference evidence="7 8" key="1">
    <citation type="journal article" date="2018" name="Sci. Rep.">
        <title>Rhizobium tumorigenes sp. nov., a novel plant tumorigenic bacterium isolated from cane gall tumors on thornless blackberry.</title>
        <authorList>
            <person name="Kuzmanovi N."/>
            <person name="Smalla K."/>
            <person name="Gronow S."/>
            <person name="PuBawska J."/>
        </authorList>
    </citation>
    <scope>NUCLEOTIDE SEQUENCE [LARGE SCALE GENOMIC DNA]</scope>
    <source>
        <strain evidence="7 8">1078</strain>
    </source>
</reference>
<protein>
    <submittedName>
        <fullName evidence="7">SPFH/Band 7/PHB domain protein</fullName>
    </submittedName>
</protein>
<dbReference type="Pfam" id="PF01145">
    <property type="entry name" value="Band_7"/>
    <property type="match status" value="1"/>
</dbReference>
<dbReference type="GO" id="GO:0005886">
    <property type="term" value="C:plasma membrane"/>
    <property type="evidence" value="ECO:0007669"/>
    <property type="project" value="UniProtKB-ARBA"/>
</dbReference>
<dbReference type="InterPro" id="IPR036013">
    <property type="entry name" value="Band_7/SPFH_dom_sf"/>
</dbReference>
<proteinExistence type="inferred from homology"/>
<dbReference type="Proteomes" id="UP000249499">
    <property type="component" value="Chromosome"/>
</dbReference>
<dbReference type="Gene3D" id="3.30.479.30">
    <property type="entry name" value="Band 7 domain"/>
    <property type="match status" value="1"/>
</dbReference>
<feature type="transmembrane region" description="Helical" evidence="5">
    <location>
        <begin position="6"/>
        <end position="25"/>
    </location>
</feature>
<evidence type="ECO:0000259" key="6">
    <source>
        <dbReference type="SMART" id="SM00244"/>
    </source>
</evidence>
<dbReference type="InterPro" id="IPR001972">
    <property type="entry name" value="Stomatin_HflK_fam"/>
</dbReference>
<dbReference type="AlphaFoldDB" id="A0AAF1KIK2"/>
<sequence length="341" mass="37040">MMLGGFDIVVIAIVVLVVLVLFAGIKTVPQGYRYTIERFGRYTRTLEPGLNLILPFIERIGTRMNVMEQVLAVPTQEVITKDNASVSADAVCFYQVLNAAQAAYQVSNLENAILNLTMTNIRSVMGSMDLDELLSNREIINDKLLRVVDEAVGPWGIKVTRVEIKDIQPPRDLVDAMGRQMKAEREKRAQVLEAEGSRNAQILRAEGAKQAAILQAEGQREAAYRNAEARERLAEAEAKATLVVSKAIAAGDVQAINYFVAQKYTEALTAIGSASNSKIVLMPMEASSILGSLGGIGAIAREVFGGEAPSNRPAVEQAPRPRSTPARTTPLVNPLNPPRET</sequence>
<evidence type="ECO:0000256" key="1">
    <source>
        <dbReference type="ARBA" id="ARBA00004167"/>
    </source>
</evidence>
<dbReference type="InterPro" id="IPR050710">
    <property type="entry name" value="Band7/mec-2_domain"/>
</dbReference>
<feature type="domain" description="Band 7" evidence="6">
    <location>
        <begin position="23"/>
        <end position="181"/>
    </location>
</feature>
<reference evidence="8" key="2">
    <citation type="journal article" date="2023" name="MicrobiologyOpen">
        <title>Genomics of the tumorigenes clade of the family Rhizobiaceae and description of Rhizobium rhododendri sp. nov.</title>
        <authorList>
            <person name="Kuzmanovic N."/>
            <person name="diCenzo G.C."/>
            <person name="Bunk B."/>
            <person name="Sproeer C."/>
            <person name="Fruehling A."/>
            <person name="Neumann-Schaal M."/>
            <person name="Overmann J."/>
            <person name="Smalla K."/>
        </authorList>
    </citation>
    <scope>NUCLEOTIDE SEQUENCE [LARGE SCALE GENOMIC DNA]</scope>
    <source>
        <strain evidence="8">1078</strain>
    </source>
</reference>
<organism evidence="7 8">
    <name type="scientific">Rhizobium tumorigenes</name>
    <dbReference type="NCBI Taxonomy" id="2041385"/>
    <lineage>
        <taxon>Bacteria</taxon>
        <taxon>Pseudomonadati</taxon>
        <taxon>Pseudomonadota</taxon>
        <taxon>Alphaproteobacteria</taxon>
        <taxon>Hyphomicrobiales</taxon>
        <taxon>Rhizobiaceae</taxon>
        <taxon>Rhizobium/Agrobacterium group</taxon>
        <taxon>Rhizobium</taxon>
    </lineage>
</organism>
<dbReference type="SUPFAM" id="SSF117892">
    <property type="entry name" value="Band 7/SPFH domain"/>
    <property type="match status" value="1"/>
</dbReference>
<dbReference type="GO" id="GO:0098552">
    <property type="term" value="C:side of membrane"/>
    <property type="evidence" value="ECO:0007669"/>
    <property type="project" value="UniProtKB-ARBA"/>
</dbReference>
<feature type="region of interest" description="Disordered" evidence="4">
    <location>
        <begin position="307"/>
        <end position="341"/>
    </location>
</feature>
<keyword evidence="8" id="KW-1185">Reference proteome</keyword>
<gene>
    <name evidence="7" type="ORF">PR017_12050</name>
</gene>
<evidence type="ECO:0000256" key="3">
    <source>
        <dbReference type="SAM" id="Coils"/>
    </source>
</evidence>
<accession>A0AAF1KIK2</accession>
<dbReference type="RefSeq" id="WP_111222975.1">
    <property type="nucleotide sequence ID" value="NZ_CP117255.1"/>
</dbReference>
<dbReference type="SMART" id="SM00244">
    <property type="entry name" value="PHB"/>
    <property type="match status" value="1"/>
</dbReference>
<dbReference type="CDD" id="cd08829">
    <property type="entry name" value="SPFH_paraslipin"/>
    <property type="match status" value="1"/>
</dbReference>
<dbReference type="FunFam" id="3.30.479.30:FF:000004">
    <property type="entry name" value="Putative membrane protease family, stomatin"/>
    <property type="match status" value="1"/>
</dbReference>
<keyword evidence="5" id="KW-0472">Membrane</keyword>
<feature type="compositionally biased region" description="Low complexity" evidence="4">
    <location>
        <begin position="318"/>
        <end position="330"/>
    </location>
</feature>
<dbReference type="EMBL" id="CP117255">
    <property type="protein sequence ID" value="WFR97281.1"/>
    <property type="molecule type" value="Genomic_DNA"/>
</dbReference>
<dbReference type="PANTHER" id="PTHR43327">
    <property type="entry name" value="STOMATIN-LIKE PROTEIN 2, MITOCHONDRIAL"/>
    <property type="match status" value="1"/>
</dbReference>
<evidence type="ECO:0000313" key="8">
    <source>
        <dbReference type="Proteomes" id="UP000249499"/>
    </source>
</evidence>
<evidence type="ECO:0000256" key="5">
    <source>
        <dbReference type="SAM" id="Phobius"/>
    </source>
</evidence>
<dbReference type="PANTHER" id="PTHR43327:SF10">
    <property type="entry name" value="STOMATIN-LIKE PROTEIN 2, MITOCHONDRIAL"/>
    <property type="match status" value="1"/>
</dbReference>
<evidence type="ECO:0000313" key="7">
    <source>
        <dbReference type="EMBL" id="WFR97281.1"/>
    </source>
</evidence>
<keyword evidence="5" id="KW-0812">Transmembrane</keyword>
<keyword evidence="3" id="KW-0175">Coiled coil</keyword>
<dbReference type="KEGG" id="rtu:PR017_12050"/>
<name>A0AAF1KIK2_9HYPH</name>
<evidence type="ECO:0000256" key="4">
    <source>
        <dbReference type="SAM" id="MobiDB-lite"/>
    </source>
</evidence>
<keyword evidence="5" id="KW-1133">Transmembrane helix</keyword>
<comment type="similarity">
    <text evidence="2">Belongs to the band 7/mec-2 family.</text>
</comment>